<evidence type="ECO:0000313" key="6">
    <source>
        <dbReference type="Proteomes" id="UP000433483"/>
    </source>
</evidence>
<dbReference type="EMBL" id="QXFW01004341">
    <property type="protein sequence ID" value="KAE8966125.1"/>
    <property type="molecule type" value="Genomic_DNA"/>
</dbReference>
<dbReference type="EMBL" id="QXGB01003848">
    <property type="protein sequence ID" value="KAE9168673.1"/>
    <property type="molecule type" value="Genomic_DNA"/>
</dbReference>
<evidence type="ECO:0000313" key="9">
    <source>
        <dbReference type="Proteomes" id="UP000476176"/>
    </source>
</evidence>
<evidence type="ECO:0000313" key="2">
    <source>
        <dbReference type="EMBL" id="KAE9064970.1"/>
    </source>
</evidence>
<evidence type="ECO:0000313" key="7">
    <source>
        <dbReference type="Proteomes" id="UP000440367"/>
    </source>
</evidence>
<dbReference type="Proteomes" id="UP000488956">
    <property type="component" value="Unassembled WGS sequence"/>
</dbReference>
<evidence type="ECO:0000313" key="8">
    <source>
        <dbReference type="Proteomes" id="UP000460718"/>
    </source>
</evidence>
<keyword evidence="6" id="KW-1185">Reference proteome</keyword>
<name>A0A6A3HAW9_9STRA</name>
<dbReference type="Proteomes" id="UP000476176">
    <property type="component" value="Unassembled WGS sequence"/>
</dbReference>
<dbReference type="Proteomes" id="UP000440367">
    <property type="component" value="Unassembled WGS sequence"/>
</dbReference>
<gene>
    <name evidence="5" type="ORF">PF002_g28866</name>
    <name evidence="4" type="ORF">PF004_g27845</name>
    <name evidence="3" type="ORF">PF005_g28276</name>
    <name evidence="2" type="ORF">PF010_g28405</name>
    <name evidence="1" type="ORF">PF011_g28053</name>
</gene>
<dbReference type="EMBL" id="QXGC01004222">
    <property type="protein sequence ID" value="KAE9170524.1"/>
    <property type="molecule type" value="Genomic_DNA"/>
</dbReference>
<evidence type="ECO:0000313" key="1">
    <source>
        <dbReference type="EMBL" id="KAE8966125.1"/>
    </source>
</evidence>
<evidence type="ECO:0000313" key="10">
    <source>
        <dbReference type="Proteomes" id="UP000488956"/>
    </source>
</evidence>
<dbReference type="Proteomes" id="UP000460718">
    <property type="component" value="Unassembled WGS sequence"/>
</dbReference>
<evidence type="ECO:0000313" key="5">
    <source>
        <dbReference type="EMBL" id="KAE9175139.1"/>
    </source>
</evidence>
<comment type="caution">
    <text evidence="1">The sequence shown here is derived from an EMBL/GenBank/DDBJ whole genome shotgun (WGS) entry which is preliminary data.</text>
</comment>
<dbReference type="EMBL" id="QXFX01004215">
    <property type="protein sequence ID" value="KAE9064970.1"/>
    <property type="molecule type" value="Genomic_DNA"/>
</dbReference>
<dbReference type="EMBL" id="QXGD01003704">
    <property type="protein sequence ID" value="KAE9175139.1"/>
    <property type="molecule type" value="Genomic_DNA"/>
</dbReference>
<accession>A0A6A3HAW9</accession>
<dbReference type="AlphaFoldDB" id="A0A6A3HAW9"/>
<sequence length="78" mass="8688">MPTTPNTGFCAFVHSGQLSNTDRTRRVLWFSIMQCVPRVTRPLVFDHARRAARDASSPPNPDLRLHALAALIGDRCVT</sequence>
<protein>
    <submittedName>
        <fullName evidence="1">Uncharacterized protein</fullName>
    </submittedName>
</protein>
<organism evidence="1 8">
    <name type="scientific">Phytophthora fragariae</name>
    <dbReference type="NCBI Taxonomy" id="53985"/>
    <lineage>
        <taxon>Eukaryota</taxon>
        <taxon>Sar</taxon>
        <taxon>Stramenopiles</taxon>
        <taxon>Oomycota</taxon>
        <taxon>Peronosporomycetes</taxon>
        <taxon>Peronosporales</taxon>
        <taxon>Peronosporaceae</taxon>
        <taxon>Phytophthora</taxon>
    </lineage>
</organism>
<reference evidence="8 9" key="1">
    <citation type="submission" date="2018-09" db="EMBL/GenBank/DDBJ databases">
        <title>Genomic investigation of the strawberry pathogen Phytophthora fragariae indicates pathogenicity is determined by transcriptional variation in three key races.</title>
        <authorList>
            <person name="Adams T.M."/>
            <person name="Armitage A.D."/>
            <person name="Sobczyk M.K."/>
            <person name="Bates H.J."/>
            <person name="Dunwell J.M."/>
            <person name="Nellist C.F."/>
            <person name="Harrison R.J."/>
        </authorList>
    </citation>
    <scope>NUCLEOTIDE SEQUENCE [LARGE SCALE GENOMIC DNA]</scope>
    <source>
        <strain evidence="5 7">BC-1</strain>
        <strain evidence="4 9">BC-23</strain>
        <strain evidence="3 6">NOV-27</strain>
        <strain evidence="2 10">ONT-3</strain>
        <strain evidence="1 8">SCRP245</strain>
    </source>
</reference>
<proteinExistence type="predicted"/>
<evidence type="ECO:0000313" key="3">
    <source>
        <dbReference type="EMBL" id="KAE9168673.1"/>
    </source>
</evidence>
<evidence type="ECO:0000313" key="4">
    <source>
        <dbReference type="EMBL" id="KAE9170524.1"/>
    </source>
</evidence>
<dbReference type="Proteomes" id="UP000433483">
    <property type="component" value="Unassembled WGS sequence"/>
</dbReference>